<gene>
    <name evidence="2" type="ORF">So717_36790</name>
</gene>
<dbReference type="Proteomes" id="UP000436522">
    <property type="component" value="Unassembled WGS sequence"/>
</dbReference>
<dbReference type="Pfam" id="PF20112">
    <property type="entry name" value="DUF6502"/>
    <property type="match status" value="1"/>
</dbReference>
<accession>A0A640W0E1</accession>
<comment type="caution">
    <text evidence="2">The sequence shown here is derived from an EMBL/GenBank/DDBJ whole genome shotgun (WGS) entry which is preliminary data.</text>
</comment>
<evidence type="ECO:0000256" key="1">
    <source>
        <dbReference type="SAM" id="MobiDB-lite"/>
    </source>
</evidence>
<feature type="compositionally biased region" description="Basic and acidic residues" evidence="1">
    <location>
        <begin position="216"/>
        <end position="228"/>
    </location>
</feature>
<dbReference type="InterPro" id="IPR045445">
    <property type="entry name" value="DUF6502"/>
</dbReference>
<proteinExistence type="predicted"/>
<reference evidence="2 3" key="1">
    <citation type="submission" date="2019-12" db="EMBL/GenBank/DDBJ databases">
        <title>Roseobacter cerasinus sp. nov., isolated from seawater around aquaculture.</title>
        <authorList>
            <person name="Muramatsu S."/>
            <person name="Takabe Y."/>
            <person name="Mori K."/>
            <person name="Takaichi S."/>
            <person name="Hanada S."/>
        </authorList>
    </citation>
    <scope>NUCLEOTIDE SEQUENCE [LARGE SCALE GENOMIC DNA]</scope>
    <source>
        <strain evidence="2 3">AI77</strain>
    </source>
</reference>
<feature type="region of interest" description="Disordered" evidence="1">
    <location>
        <begin position="200"/>
        <end position="228"/>
    </location>
</feature>
<evidence type="ECO:0000313" key="3">
    <source>
        <dbReference type="Proteomes" id="UP000436522"/>
    </source>
</evidence>
<keyword evidence="3" id="KW-1185">Reference proteome</keyword>
<dbReference type="EMBL" id="BLIV01000008">
    <property type="protein sequence ID" value="GFE51926.1"/>
    <property type="molecule type" value="Genomic_DNA"/>
</dbReference>
<name>A0A640W0E1_9RHOB</name>
<evidence type="ECO:0000313" key="2">
    <source>
        <dbReference type="EMBL" id="GFE51926.1"/>
    </source>
</evidence>
<sequence>MFPVVERRLRYAYIEAAERLDHGTATDSKISIKTGLQRRDIAKLRGEDVPTQSKRQPLAEIIALWWNDPAYDPKGIPIQGGDGSFTSLARCIRKDVHPRTFLDILIETGTVSETGEKVSLNARSYQPAAGSDDQLAYLADNVGDHLETAVSNVVDAAKNYDMGVHYEGLSVNAVTQLDQHFRSRMRQTLEEMDTMAQEFPASEDGPHRFRAGGYFFDDRDRKVNSDDP</sequence>
<organism evidence="2 3">
    <name type="scientific">Roseobacter cerasinus</name>
    <dbReference type="NCBI Taxonomy" id="2602289"/>
    <lineage>
        <taxon>Bacteria</taxon>
        <taxon>Pseudomonadati</taxon>
        <taxon>Pseudomonadota</taxon>
        <taxon>Alphaproteobacteria</taxon>
        <taxon>Rhodobacterales</taxon>
        <taxon>Roseobacteraceae</taxon>
        <taxon>Roseobacter</taxon>
    </lineage>
</organism>
<protein>
    <submittedName>
        <fullName evidence="2">Uncharacterized protein</fullName>
    </submittedName>
</protein>
<dbReference type="AlphaFoldDB" id="A0A640W0E1"/>